<keyword evidence="3 6" id="KW-0863">Zinc-finger</keyword>
<evidence type="ECO:0000256" key="1">
    <source>
        <dbReference type="ARBA" id="ARBA00004123"/>
    </source>
</evidence>
<keyword evidence="11" id="KW-1185">Reference proteome</keyword>
<dbReference type="KEGG" id="asau:88172594"/>
<dbReference type="FunFam" id="4.10.60.10:FF:000005">
    <property type="entry name" value="E3 ubiquitin-protein ligase RBBP6"/>
    <property type="match status" value="1"/>
</dbReference>
<dbReference type="Gene3D" id="4.10.60.10">
    <property type="entry name" value="Zinc finger, CCHC-type"/>
    <property type="match status" value="1"/>
</dbReference>
<dbReference type="InterPro" id="IPR033489">
    <property type="entry name" value="RBBP6"/>
</dbReference>
<dbReference type="GeneID" id="88172594"/>
<reference evidence="10 11" key="1">
    <citation type="submission" date="2023-10" db="EMBL/GenBank/DDBJ databases">
        <title>Draft Genome Sequence of Candida saopaulonensis from a very Premature Infant with Sepsis.</title>
        <authorList>
            <person name="Ning Y."/>
            <person name="Dai R."/>
            <person name="Xiao M."/>
            <person name="Xu Y."/>
            <person name="Yan Q."/>
            <person name="Zhang L."/>
        </authorList>
    </citation>
    <scope>NUCLEOTIDE SEQUENCE [LARGE SCALE GENOMIC DNA]</scope>
    <source>
        <strain evidence="10 11">19XY460</strain>
    </source>
</reference>
<feature type="domain" description="CCHC-type" evidence="8">
    <location>
        <begin position="171"/>
        <end position="185"/>
    </location>
</feature>
<dbReference type="GO" id="GO:0006511">
    <property type="term" value="P:ubiquitin-dependent protein catabolic process"/>
    <property type="evidence" value="ECO:0007669"/>
    <property type="project" value="TreeGrafter"/>
</dbReference>
<dbReference type="InterPro" id="IPR036875">
    <property type="entry name" value="Znf_CCHC_sf"/>
</dbReference>
<dbReference type="GO" id="GO:0005634">
    <property type="term" value="C:nucleus"/>
    <property type="evidence" value="ECO:0007669"/>
    <property type="project" value="UniProtKB-SubCell"/>
</dbReference>
<proteinExistence type="predicted"/>
<dbReference type="Proteomes" id="UP001338582">
    <property type="component" value="Chromosome 2"/>
</dbReference>
<dbReference type="SMART" id="SM00343">
    <property type="entry name" value="ZnF_C2HC"/>
    <property type="match status" value="1"/>
</dbReference>
<dbReference type="InterPro" id="IPR001878">
    <property type="entry name" value="Znf_CCHC"/>
</dbReference>
<dbReference type="PROSITE" id="PS51282">
    <property type="entry name" value="DWNN"/>
    <property type="match status" value="1"/>
</dbReference>
<dbReference type="RefSeq" id="XP_062876645.1">
    <property type="nucleotide sequence ID" value="XM_063020575.1"/>
</dbReference>
<evidence type="ECO:0000256" key="3">
    <source>
        <dbReference type="ARBA" id="ARBA00022771"/>
    </source>
</evidence>
<feature type="compositionally biased region" description="Basic and acidic residues" evidence="7">
    <location>
        <begin position="389"/>
        <end position="404"/>
    </location>
</feature>
<dbReference type="Pfam" id="PF08783">
    <property type="entry name" value="DWNN"/>
    <property type="match status" value="1"/>
</dbReference>
<evidence type="ECO:0000256" key="6">
    <source>
        <dbReference type="PROSITE-ProRule" id="PRU00047"/>
    </source>
</evidence>
<dbReference type="GO" id="GO:0008270">
    <property type="term" value="F:zinc ion binding"/>
    <property type="evidence" value="ECO:0007669"/>
    <property type="project" value="UniProtKB-KW"/>
</dbReference>
<dbReference type="AlphaFoldDB" id="A0AAX4H729"/>
<accession>A0AAX4H729</accession>
<evidence type="ECO:0000313" key="10">
    <source>
        <dbReference type="EMBL" id="WPK24262.1"/>
    </source>
</evidence>
<dbReference type="InterPro" id="IPR014891">
    <property type="entry name" value="DWNN_domain"/>
</dbReference>
<feature type="domain" description="DWNN" evidence="9">
    <location>
        <begin position="5"/>
        <end position="79"/>
    </location>
</feature>
<keyword evidence="4" id="KW-0862">Zinc</keyword>
<evidence type="ECO:0008006" key="12">
    <source>
        <dbReference type="Google" id="ProtNLM"/>
    </source>
</evidence>
<organism evidence="10 11">
    <name type="scientific">Australozyma saopauloensis</name>
    <dbReference type="NCBI Taxonomy" id="291208"/>
    <lineage>
        <taxon>Eukaryota</taxon>
        <taxon>Fungi</taxon>
        <taxon>Dikarya</taxon>
        <taxon>Ascomycota</taxon>
        <taxon>Saccharomycotina</taxon>
        <taxon>Pichiomycetes</taxon>
        <taxon>Metschnikowiaceae</taxon>
        <taxon>Australozyma</taxon>
    </lineage>
</organism>
<dbReference type="GO" id="GO:0061630">
    <property type="term" value="F:ubiquitin protein ligase activity"/>
    <property type="evidence" value="ECO:0007669"/>
    <property type="project" value="InterPro"/>
</dbReference>
<evidence type="ECO:0000256" key="4">
    <source>
        <dbReference type="ARBA" id="ARBA00022833"/>
    </source>
</evidence>
<dbReference type="InterPro" id="IPR025829">
    <property type="entry name" value="Zn_knuckle_CX2CX3GHX4C"/>
</dbReference>
<dbReference type="PANTHER" id="PTHR15439:SF0">
    <property type="entry name" value="CELL DIVISION CYCLE AND APOPTOSIS REGULATOR PROTEIN 1-RELATED"/>
    <property type="match status" value="1"/>
</dbReference>
<dbReference type="SUPFAM" id="SSF57756">
    <property type="entry name" value="Retrovirus zinc finger-like domains"/>
    <property type="match status" value="1"/>
</dbReference>
<evidence type="ECO:0000256" key="5">
    <source>
        <dbReference type="ARBA" id="ARBA00023242"/>
    </source>
</evidence>
<dbReference type="Pfam" id="PF13696">
    <property type="entry name" value="zf-CCHC_2"/>
    <property type="match status" value="1"/>
</dbReference>
<evidence type="ECO:0000256" key="2">
    <source>
        <dbReference type="ARBA" id="ARBA00022723"/>
    </source>
</evidence>
<comment type="subcellular location">
    <subcellularLocation>
        <location evidence="1">Nucleus</location>
    </subcellularLocation>
</comment>
<keyword evidence="5" id="KW-0539">Nucleus</keyword>
<evidence type="ECO:0000259" key="9">
    <source>
        <dbReference type="PROSITE" id="PS51282"/>
    </source>
</evidence>
<feature type="region of interest" description="Disordered" evidence="7">
    <location>
        <begin position="383"/>
        <end position="412"/>
    </location>
</feature>
<dbReference type="PROSITE" id="PS50158">
    <property type="entry name" value="ZF_CCHC"/>
    <property type="match status" value="1"/>
</dbReference>
<sequence>MSSTLFYRFFHQKEQSTIHFDGTGINVFDLKHEIIAQNNLGQGNDFMLRIFHLEQPDLEYDNDQDVIPRSTYVLAKRSPVTVFNARTQSAARYVSGRPRITKFKNQPVIAPLAAAKPEAVVDENISEEDRIKKMFESQSTAWAQTQDELLTHKMVHYKPGTEDLPPPGYVCYRCGGKDHWIKNCPTNLDPNFEGKKIKKTTGIPKSYMKTISKETVEYRLQNPESNESGIQTTENGDLIDAQGNTYMITEDGNYVMTFADSKTWALFQEKQQSAALQAQKAFDKELAGKATAEGKTQYLNPLSTDPQVLKLPIYKTPCCQDLQALKNMKNFYYNQTELEQLLIENDFHCPNCGKGDIFLDLLLRCEELESEIREFTEALGLADPSSAKRSADEADGPDLKKPHLETNPMLPPGMPFPMMPMMGMPPMFMPGMPPKP</sequence>
<dbReference type="GO" id="GO:0003676">
    <property type="term" value="F:nucleic acid binding"/>
    <property type="evidence" value="ECO:0007669"/>
    <property type="project" value="InterPro"/>
</dbReference>
<dbReference type="GO" id="GO:0016567">
    <property type="term" value="P:protein ubiquitination"/>
    <property type="evidence" value="ECO:0007669"/>
    <property type="project" value="InterPro"/>
</dbReference>
<dbReference type="GO" id="GO:0006397">
    <property type="term" value="P:mRNA processing"/>
    <property type="evidence" value="ECO:0007669"/>
    <property type="project" value="InterPro"/>
</dbReference>
<dbReference type="EMBL" id="CP138895">
    <property type="protein sequence ID" value="WPK24262.1"/>
    <property type="molecule type" value="Genomic_DNA"/>
</dbReference>
<gene>
    <name evidence="10" type="ORF">PUMCH_001529</name>
</gene>
<evidence type="ECO:0000313" key="11">
    <source>
        <dbReference type="Proteomes" id="UP001338582"/>
    </source>
</evidence>
<evidence type="ECO:0000259" key="8">
    <source>
        <dbReference type="PROSITE" id="PS50158"/>
    </source>
</evidence>
<dbReference type="Gene3D" id="3.10.20.90">
    <property type="entry name" value="Phosphatidylinositol 3-kinase Catalytic Subunit, Chain A, domain 1"/>
    <property type="match status" value="1"/>
</dbReference>
<name>A0AAX4H729_9ASCO</name>
<evidence type="ECO:0000256" key="7">
    <source>
        <dbReference type="SAM" id="MobiDB-lite"/>
    </source>
</evidence>
<dbReference type="SMART" id="SM01180">
    <property type="entry name" value="DWNN"/>
    <property type="match status" value="1"/>
</dbReference>
<protein>
    <recommendedName>
        <fullName evidence="12">Protein MPE1</fullName>
    </recommendedName>
</protein>
<dbReference type="PANTHER" id="PTHR15439">
    <property type="entry name" value="RETINOBLASTOMA-BINDING PROTEIN 6"/>
    <property type="match status" value="1"/>
</dbReference>
<keyword evidence="2" id="KW-0479">Metal-binding</keyword>